<comment type="caution">
    <text evidence="1">The sequence shown here is derived from an EMBL/GenBank/DDBJ whole genome shotgun (WGS) entry which is preliminary data.</text>
</comment>
<protein>
    <submittedName>
        <fullName evidence="1">Reactive intermediate/imine deaminase</fullName>
    </submittedName>
</protein>
<evidence type="ECO:0000313" key="2">
    <source>
        <dbReference type="Proteomes" id="UP001240250"/>
    </source>
</evidence>
<accession>A0ABU0GM46</accession>
<dbReference type="SUPFAM" id="SSF55298">
    <property type="entry name" value="YjgF-like"/>
    <property type="match status" value="1"/>
</dbReference>
<organism evidence="1 2">
    <name type="scientific">Cellulomonas iranensis</name>
    <dbReference type="NCBI Taxonomy" id="76862"/>
    <lineage>
        <taxon>Bacteria</taxon>
        <taxon>Bacillati</taxon>
        <taxon>Actinomycetota</taxon>
        <taxon>Actinomycetes</taxon>
        <taxon>Micrococcales</taxon>
        <taxon>Cellulomonadaceae</taxon>
        <taxon>Cellulomonas</taxon>
    </lineage>
</organism>
<name>A0ABU0GM46_9CELL</name>
<dbReference type="PANTHER" id="PTHR11803:SF39">
    <property type="entry name" value="2-IMINOBUTANOATE_2-IMINOPROPANOATE DEAMINASE"/>
    <property type="match status" value="1"/>
</dbReference>
<dbReference type="EMBL" id="JAUSVM010000001">
    <property type="protein sequence ID" value="MDQ0426436.1"/>
    <property type="molecule type" value="Genomic_DNA"/>
</dbReference>
<sequence length="156" mass="16679">MHQGQTPVPPEREALVLTGHPGVPTQVGPFAHAVRWGDTLWVTGQMPTDPRTGAVVGDDVVTQTRQVMRNLEAVLHAAGARLADTLMVRAYLTDFDEYAAFNAEYATWFPAGLPARTCVGVTGLAVGARVEVDLVVGLRPHRSTEQDPSAPEGAAR</sequence>
<dbReference type="Gene3D" id="3.30.1330.40">
    <property type="entry name" value="RutC-like"/>
    <property type="match status" value="1"/>
</dbReference>
<dbReference type="InterPro" id="IPR035959">
    <property type="entry name" value="RutC-like_sf"/>
</dbReference>
<keyword evidence="2" id="KW-1185">Reference proteome</keyword>
<gene>
    <name evidence="1" type="ORF">JO380_002817</name>
</gene>
<reference evidence="1 2" key="1">
    <citation type="submission" date="2023-07" db="EMBL/GenBank/DDBJ databases">
        <title>Sequencing the genomes of 1000 actinobacteria strains.</title>
        <authorList>
            <person name="Klenk H.-P."/>
        </authorList>
    </citation>
    <scope>NUCLEOTIDE SEQUENCE [LARGE SCALE GENOMIC DNA]</scope>
    <source>
        <strain evidence="1 2">DSM 14785</strain>
    </source>
</reference>
<proteinExistence type="predicted"/>
<evidence type="ECO:0000313" key="1">
    <source>
        <dbReference type="EMBL" id="MDQ0426436.1"/>
    </source>
</evidence>
<dbReference type="Proteomes" id="UP001240250">
    <property type="component" value="Unassembled WGS sequence"/>
</dbReference>
<dbReference type="PANTHER" id="PTHR11803">
    <property type="entry name" value="2-IMINOBUTANOATE/2-IMINOPROPANOATE DEAMINASE RIDA"/>
    <property type="match status" value="1"/>
</dbReference>
<dbReference type="Pfam" id="PF01042">
    <property type="entry name" value="Ribonuc_L-PSP"/>
    <property type="match status" value="1"/>
</dbReference>
<dbReference type="RefSeq" id="WP_156442082.1">
    <property type="nucleotide sequence ID" value="NZ_CP194061.1"/>
</dbReference>
<dbReference type="InterPro" id="IPR006175">
    <property type="entry name" value="YjgF/YER057c/UK114"/>
</dbReference>
<dbReference type="CDD" id="cd00448">
    <property type="entry name" value="YjgF_YER057c_UK114_family"/>
    <property type="match status" value="1"/>
</dbReference>